<keyword evidence="6 7" id="KW-0503">Monooxygenase</keyword>
<keyword evidence="4 7" id="KW-0560">Oxidoreductase</keyword>
<reference evidence="8 9" key="1">
    <citation type="journal article" date="2018" name="J. Microbiol.">
        <title>Baekduia soli gen. nov., sp. nov., a novel bacterium isolated from the soil of Baekdu Mountain and proposal of a novel family name, Baekduiaceae fam. nov.</title>
        <authorList>
            <person name="An D.S."/>
            <person name="Siddiqi M.Z."/>
            <person name="Kim K.H."/>
            <person name="Yu H.S."/>
            <person name="Im W.T."/>
        </authorList>
    </citation>
    <scope>NUCLEOTIDE SEQUENCE [LARGE SCALE GENOMIC DNA]</scope>
    <source>
        <strain evidence="8 9">BR7-21</strain>
    </source>
</reference>
<dbReference type="CDD" id="cd11029">
    <property type="entry name" value="CYP107-like"/>
    <property type="match status" value="1"/>
</dbReference>
<dbReference type="Pfam" id="PF00067">
    <property type="entry name" value="p450"/>
    <property type="match status" value="1"/>
</dbReference>
<dbReference type="RefSeq" id="WP_146923231.1">
    <property type="nucleotide sequence ID" value="NZ_CP042430.1"/>
</dbReference>
<dbReference type="InterPro" id="IPR036396">
    <property type="entry name" value="Cyt_P450_sf"/>
</dbReference>
<dbReference type="KEGG" id="bsol:FSW04_25005"/>
<dbReference type="GO" id="GO:0004497">
    <property type="term" value="F:monooxygenase activity"/>
    <property type="evidence" value="ECO:0007669"/>
    <property type="project" value="UniProtKB-KW"/>
</dbReference>
<evidence type="ECO:0000256" key="3">
    <source>
        <dbReference type="ARBA" id="ARBA00022723"/>
    </source>
</evidence>
<protein>
    <submittedName>
        <fullName evidence="8">Cytochrome P450</fullName>
    </submittedName>
</protein>
<evidence type="ECO:0000313" key="8">
    <source>
        <dbReference type="EMBL" id="QEC50518.1"/>
    </source>
</evidence>
<keyword evidence="9" id="KW-1185">Reference proteome</keyword>
<gene>
    <name evidence="8" type="ORF">FSW04_25005</name>
</gene>
<dbReference type="OrthoDB" id="142769at2"/>
<dbReference type="PANTHER" id="PTHR46696">
    <property type="entry name" value="P450, PUTATIVE (EUROFUNG)-RELATED"/>
    <property type="match status" value="1"/>
</dbReference>
<keyword evidence="3 7" id="KW-0479">Metal-binding</keyword>
<name>A0A5B8UCE5_9ACTN</name>
<dbReference type="PRINTS" id="PR00359">
    <property type="entry name" value="BP450"/>
</dbReference>
<evidence type="ECO:0000313" key="9">
    <source>
        <dbReference type="Proteomes" id="UP000321805"/>
    </source>
</evidence>
<dbReference type="FunFam" id="1.10.630.10:FF:000018">
    <property type="entry name" value="Cytochrome P450 monooxygenase"/>
    <property type="match status" value="1"/>
</dbReference>
<dbReference type="InterPro" id="IPR001128">
    <property type="entry name" value="Cyt_P450"/>
</dbReference>
<dbReference type="PANTHER" id="PTHR46696:SF1">
    <property type="entry name" value="CYTOCHROME P450 YJIB-RELATED"/>
    <property type="match status" value="1"/>
</dbReference>
<keyword evidence="2 7" id="KW-0349">Heme</keyword>
<dbReference type="PRINTS" id="PR00385">
    <property type="entry name" value="P450"/>
</dbReference>
<dbReference type="GO" id="GO:0020037">
    <property type="term" value="F:heme binding"/>
    <property type="evidence" value="ECO:0007669"/>
    <property type="project" value="InterPro"/>
</dbReference>
<evidence type="ECO:0000256" key="5">
    <source>
        <dbReference type="ARBA" id="ARBA00023004"/>
    </source>
</evidence>
<dbReference type="Proteomes" id="UP000321805">
    <property type="component" value="Chromosome"/>
</dbReference>
<evidence type="ECO:0000256" key="6">
    <source>
        <dbReference type="ARBA" id="ARBA00023033"/>
    </source>
</evidence>
<sequence>MTTQGALRDDLLDPELNHDPWPFFARLREEDPVHYSPAHRAWIVTRYDDVVEALGHPALSSDRVRPLLDALTPENRAKAGGVMAQMAEWMVVTDPPAHTRLRRLATNAFHPRKVVAMEGRIRELVDGYLDSFIASGEQDLIAAFTFPLPATLISELIGAPSEDADRFKDWSNDLALVAFGAGGEGRDDRHALAERSIAEMFEYFGVLIEKARREPGEDMISDLIAGDGTEENLTDDEIRSMCALMLFAGHETTTTTITSAVKLLIDHPDQLELVRADPKLSGKAVEESLRVEGAIKILHRWVIEDFELRGKTIRKGDRVLVSPAAANRDPEKFPDPDRFLITRSPNAHVAFGKGVHACIGAMLARIEMRVAIARIVERLPGLRYAEGAAEPTWVPSLAARALTELRIEHDATL</sequence>
<dbReference type="Gene3D" id="1.10.630.10">
    <property type="entry name" value="Cytochrome P450"/>
    <property type="match status" value="1"/>
</dbReference>
<evidence type="ECO:0000256" key="1">
    <source>
        <dbReference type="ARBA" id="ARBA00010617"/>
    </source>
</evidence>
<dbReference type="GO" id="GO:0005506">
    <property type="term" value="F:iron ion binding"/>
    <property type="evidence" value="ECO:0007669"/>
    <property type="project" value="InterPro"/>
</dbReference>
<dbReference type="InterPro" id="IPR017972">
    <property type="entry name" value="Cyt_P450_CS"/>
</dbReference>
<comment type="similarity">
    <text evidence="1 7">Belongs to the cytochrome P450 family.</text>
</comment>
<keyword evidence="5 7" id="KW-0408">Iron</keyword>
<organism evidence="8 9">
    <name type="scientific">Baekduia soli</name>
    <dbReference type="NCBI Taxonomy" id="496014"/>
    <lineage>
        <taxon>Bacteria</taxon>
        <taxon>Bacillati</taxon>
        <taxon>Actinomycetota</taxon>
        <taxon>Thermoleophilia</taxon>
        <taxon>Solirubrobacterales</taxon>
        <taxon>Baekduiaceae</taxon>
        <taxon>Baekduia</taxon>
    </lineage>
</organism>
<evidence type="ECO:0000256" key="2">
    <source>
        <dbReference type="ARBA" id="ARBA00022617"/>
    </source>
</evidence>
<accession>A0A5B8UCE5</accession>
<evidence type="ECO:0000256" key="7">
    <source>
        <dbReference type="RuleBase" id="RU000461"/>
    </source>
</evidence>
<dbReference type="GO" id="GO:0016705">
    <property type="term" value="F:oxidoreductase activity, acting on paired donors, with incorporation or reduction of molecular oxygen"/>
    <property type="evidence" value="ECO:0007669"/>
    <property type="project" value="InterPro"/>
</dbReference>
<proteinExistence type="inferred from homology"/>
<evidence type="ECO:0000256" key="4">
    <source>
        <dbReference type="ARBA" id="ARBA00023002"/>
    </source>
</evidence>
<dbReference type="SUPFAM" id="SSF48264">
    <property type="entry name" value="Cytochrome P450"/>
    <property type="match status" value="1"/>
</dbReference>
<dbReference type="InterPro" id="IPR002397">
    <property type="entry name" value="Cyt_P450_B"/>
</dbReference>
<dbReference type="PROSITE" id="PS00086">
    <property type="entry name" value="CYTOCHROME_P450"/>
    <property type="match status" value="1"/>
</dbReference>
<dbReference type="AlphaFoldDB" id="A0A5B8UCE5"/>
<dbReference type="EMBL" id="CP042430">
    <property type="protein sequence ID" value="QEC50518.1"/>
    <property type="molecule type" value="Genomic_DNA"/>
</dbReference>